<accession>D2UY18</accession>
<dbReference type="VEuPathDB" id="AmoebaDB:NAEGRDRAFT_61315"/>
<dbReference type="EMBL" id="GG738845">
    <property type="protein sequence ID" value="EFC50393.1"/>
    <property type="molecule type" value="Genomic_DNA"/>
</dbReference>
<dbReference type="InParanoid" id="D2UY18"/>
<evidence type="ECO:0000313" key="2">
    <source>
        <dbReference type="Proteomes" id="UP000006671"/>
    </source>
</evidence>
<organism evidence="2">
    <name type="scientific">Naegleria gruberi</name>
    <name type="common">Amoeba</name>
    <dbReference type="NCBI Taxonomy" id="5762"/>
    <lineage>
        <taxon>Eukaryota</taxon>
        <taxon>Discoba</taxon>
        <taxon>Heterolobosea</taxon>
        <taxon>Tetramitia</taxon>
        <taxon>Eutetramitia</taxon>
        <taxon>Vahlkampfiidae</taxon>
        <taxon>Naegleria</taxon>
    </lineage>
</organism>
<dbReference type="GeneID" id="8863953"/>
<dbReference type="KEGG" id="ngr:NAEGRDRAFT_61315"/>
<protein>
    <submittedName>
        <fullName evidence="1">Predicted protein</fullName>
    </submittedName>
</protein>
<reference evidence="1 2" key="1">
    <citation type="journal article" date="2010" name="Cell">
        <title>The genome of Naegleria gruberi illuminates early eukaryotic versatility.</title>
        <authorList>
            <person name="Fritz-Laylin L.K."/>
            <person name="Prochnik S.E."/>
            <person name="Ginger M.L."/>
            <person name="Dacks J.B."/>
            <person name="Carpenter M.L."/>
            <person name="Field M.C."/>
            <person name="Kuo A."/>
            <person name="Paredez A."/>
            <person name="Chapman J."/>
            <person name="Pham J."/>
            <person name="Shu S."/>
            <person name="Neupane R."/>
            <person name="Cipriano M."/>
            <person name="Mancuso J."/>
            <person name="Tu H."/>
            <person name="Salamov A."/>
            <person name="Lindquist E."/>
            <person name="Shapiro H."/>
            <person name="Lucas S."/>
            <person name="Grigoriev I.V."/>
            <person name="Cande W.Z."/>
            <person name="Fulton C."/>
            <person name="Rokhsar D.S."/>
            <person name="Dawson S.C."/>
        </authorList>
    </citation>
    <scope>NUCLEOTIDE SEQUENCE [LARGE SCALE GENOMIC DNA]</scope>
    <source>
        <strain evidence="1 2">NEG-M</strain>
    </source>
</reference>
<evidence type="ECO:0000313" key="1">
    <source>
        <dbReference type="EMBL" id="EFC50393.1"/>
    </source>
</evidence>
<name>D2UY18_NAEGR</name>
<keyword evidence="2" id="KW-1185">Reference proteome</keyword>
<gene>
    <name evidence="1" type="ORF">NAEGRDRAFT_61315</name>
</gene>
<dbReference type="RefSeq" id="XP_002683137.1">
    <property type="nucleotide sequence ID" value="XM_002683091.1"/>
</dbReference>
<dbReference type="AlphaFoldDB" id="D2UY18"/>
<dbReference type="OrthoDB" id="10637420at2759"/>
<proteinExistence type="predicted"/>
<dbReference type="Proteomes" id="UP000006671">
    <property type="component" value="Unassembled WGS sequence"/>
</dbReference>
<sequence length="656" mass="77817">MYSNMKMENYFEQVLKQQHLVNDDLIGFSEYLDRLLELKDSYEPPSIRKDIDQSPLMNVFGLKRSTVKPSFLFSHTPDIKRLSEFKNYYVEKTFNRQPAFKASFRNKNRDINNDHSFIEKLELLFGENEKYLDKLTDLKTLYHIKQLISKYERKNQLQSNEDFNIYNRKDNSFNSSSFYHQPNKSLTEESSTIIHRLILTSELFSPYEFSSDTNQSAALKSFQIVLHGSSKILKKRLSSLPMYNDIYSSLIEQCDKRFSTLRREIFPQPPDRSIPTKEISMEQIEWLSTKYLPNIFRHRVDWENSLTKRSELIYKLLSYFSKQPDQTNKDWSSIICSQYPVMVKRNGQYMLIFGIRWKPFTNINNTIQSLREKGLYGLEFNTEHFNNFPYFFRDGKECIPTERPNVTSSTLLRDFKKQLKTQIIDRSGTNKYSFPKHPPFRHWVFDFFFNQNKTARKFNTKQEDTNLLQDNLTLMSRFLNLKWKRPLAYVQVMTPSTRLVISKLVKTYFHPLHQVLQHEHGSPTIPSKLVNTIIPFQSRVSTFAIKLLEVTPSQNNNNQEDTLVDTVKTFIGKYKHDVHRCEKQLSNRLLFLFLTECAMRNIITTDNVLPKLALIFKKHVHDNDTCLLPCVDISFQYDLEKKRKKNGQFTTRDYKS</sequence>